<evidence type="ECO:0000256" key="13">
    <source>
        <dbReference type="HAMAP-Rule" id="MF_01987"/>
    </source>
</evidence>
<feature type="binding site" evidence="13">
    <location>
        <position position="292"/>
    </location>
    <ligand>
        <name>K(+)</name>
        <dbReference type="ChEBI" id="CHEBI:29103"/>
    </ligand>
</feature>
<dbReference type="Pfam" id="PF00294">
    <property type="entry name" value="PfkB"/>
    <property type="match status" value="1"/>
</dbReference>
<evidence type="ECO:0000256" key="3">
    <source>
        <dbReference type="ARBA" id="ARBA00016943"/>
    </source>
</evidence>
<dbReference type="InterPro" id="IPR011877">
    <property type="entry name" value="Ribokinase"/>
</dbReference>
<feature type="binding site" evidence="13">
    <location>
        <position position="253"/>
    </location>
    <ligand>
        <name>K(+)</name>
        <dbReference type="ChEBI" id="CHEBI:29103"/>
    </ligand>
</feature>
<dbReference type="FunFam" id="3.40.1190.20:FF:000012">
    <property type="entry name" value="Ribokinase"/>
    <property type="match status" value="1"/>
</dbReference>
<feature type="binding site" evidence="13">
    <location>
        <position position="144"/>
    </location>
    <ligand>
        <name>substrate</name>
    </ligand>
</feature>
<feature type="binding site" evidence="13">
    <location>
        <position position="257"/>
    </location>
    <ligand>
        <name>substrate</name>
    </ligand>
</feature>
<keyword evidence="10 13" id="KW-0460">Magnesium</keyword>
<evidence type="ECO:0000256" key="6">
    <source>
        <dbReference type="ARBA" id="ARBA00022723"/>
    </source>
</evidence>
<feature type="binding site" evidence="13">
    <location>
        <begin position="225"/>
        <end position="230"/>
    </location>
    <ligand>
        <name>ATP</name>
        <dbReference type="ChEBI" id="CHEBI:30616"/>
    </ligand>
</feature>
<feature type="binding site" evidence="13">
    <location>
        <begin position="256"/>
        <end position="257"/>
    </location>
    <ligand>
        <name>ATP</name>
        <dbReference type="ChEBI" id="CHEBI:30616"/>
    </ligand>
</feature>
<dbReference type="RefSeq" id="WP_136863857.1">
    <property type="nucleotide sequence ID" value="NZ_SWCJ01000009.1"/>
</dbReference>
<dbReference type="Proteomes" id="UP000305675">
    <property type="component" value="Unassembled WGS sequence"/>
</dbReference>
<comment type="pathway">
    <text evidence="13">Carbohydrate metabolism; D-ribose degradation; D-ribose 5-phosphate from beta-D-ribopyranose: step 2/2.</text>
</comment>
<dbReference type="Gene3D" id="3.40.1190.20">
    <property type="match status" value="1"/>
</dbReference>
<evidence type="ECO:0000313" key="15">
    <source>
        <dbReference type="EMBL" id="TKB54308.1"/>
    </source>
</evidence>
<evidence type="ECO:0000256" key="5">
    <source>
        <dbReference type="ARBA" id="ARBA00022679"/>
    </source>
</evidence>
<keyword evidence="9 13" id="KW-0067">ATP-binding</keyword>
<comment type="caution">
    <text evidence="15">The sequence shown here is derived from an EMBL/GenBank/DDBJ whole genome shotgun (WGS) entry which is preliminary data.</text>
</comment>
<evidence type="ECO:0000256" key="2">
    <source>
        <dbReference type="ARBA" id="ARBA00012035"/>
    </source>
</evidence>
<dbReference type="EC" id="2.7.1.15" evidence="2 13"/>
<comment type="function">
    <text evidence="13">Catalyzes the phosphorylation of ribose at O-5 in a reaction requiring ATP and magnesium. The resulting D-ribose-5-phosphate can then be used either for sythesis of nucleotides, histidine, and tryptophan, or as a component of the pentose phosphate pathway.</text>
</comment>
<protein>
    <recommendedName>
        <fullName evidence="3 13">Ribokinase</fullName>
        <shortName evidence="13">RK</shortName>
        <ecNumber evidence="2 13">2.7.1.15</ecNumber>
    </recommendedName>
</protein>
<reference evidence="15 16" key="1">
    <citation type="submission" date="2019-04" db="EMBL/GenBank/DDBJ databases">
        <authorList>
            <person name="Hwang J.C."/>
        </authorList>
    </citation>
    <scope>NUCLEOTIDE SEQUENCE [LARGE SCALE GENOMIC DNA]</scope>
    <source>
        <strain evidence="15 16">IMCC35002</strain>
    </source>
</reference>
<evidence type="ECO:0000256" key="10">
    <source>
        <dbReference type="ARBA" id="ARBA00022842"/>
    </source>
</evidence>
<dbReference type="GO" id="GO:0019303">
    <property type="term" value="P:D-ribose catabolic process"/>
    <property type="evidence" value="ECO:0007669"/>
    <property type="project" value="UniProtKB-UniRule"/>
</dbReference>
<evidence type="ECO:0000256" key="11">
    <source>
        <dbReference type="ARBA" id="ARBA00022958"/>
    </source>
</evidence>
<dbReference type="CDD" id="cd01174">
    <property type="entry name" value="ribokinase"/>
    <property type="match status" value="1"/>
</dbReference>
<feature type="binding site" evidence="13">
    <location>
        <position position="188"/>
    </location>
    <ligand>
        <name>ATP</name>
        <dbReference type="ChEBI" id="CHEBI:30616"/>
    </ligand>
</feature>
<comment type="subcellular location">
    <subcellularLocation>
        <location evidence="13">Cytoplasm</location>
    </subcellularLocation>
</comment>
<accession>A0A4U1BLX2</accession>
<dbReference type="GO" id="GO:0005524">
    <property type="term" value="F:ATP binding"/>
    <property type="evidence" value="ECO:0007669"/>
    <property type="project" value="UniProtKB-UniRule"/>
</dbReference>
<dbReference type="InterPro" id="IPR002139">
    <property type="entry name" value="Ribo/fructo_kinase"/>
</dbReference>
<organism evidence="15 16">
    <name type="scientific">Ferrimonas aestuarii</name>
    <dbReference type="NCBI Taxonomy" id="2569539"/>
    <lineage>
        <taxon>Bacteria</taxon>
        <taxon>Pseudomonadati</taxon>
        <taxon>Pseudomonadota</taxon>
        <taxon>Gammaproteobacteria</taxon>
        <taxon>Alteromonadales</taxon>
        <taxon>Ferrimonadaceae</taxon>
        <taxon>Ferrimonas</taxon>
    </lineage>
</organism>
<evidence type="ECO:0000259" key="14">
    <source>
        <dbReference type="Pfam" id="PF00294"/>
    </source>
</evidence>
<dbReference type="UniPathway" id="UPA00916">
    <property type="reaction ID" value="UER00889"/>
</dbReference>
<proteinExistence type="inferred from homology"/>
<comment type="similarity">
    <text evidence="1">Belongs to the carbohydrate kinase pfkB family.</text>
</comment>
<dbReference type="InterPro" id="IPR029056">
    <property type="entry name" value="Ribokinase-like"/>
</dbReference>
<feature type="binding site" evidence="13">
    <location>
        <position position="287"/>
    </location>
    <ligand>
        <name>K(+)</name>
        <dbReference type="ChEBI" id="CHEBI:29103"/>
    </ligand>
</feature>
<dbReference type="EMBL" id="SWCJ01000009">
    <property type="protein sequence ID" value="TKB54308.1"/>
    <property type="molecule type" value="Genomic_DNA"/>
</dbReference>
<evidence type="ECO:0000256" key="9">
    <source>
        <dbReference type="ARBA" id="ARBA00022840"/>
    </source>
</evidence>
<keyword evidence="16" id="KW-1185">Reference proteome</keyword>
<keyword evidence="5 13" id="KW-0808">Transferase</keyword>
<evidence type="ECO:0000256" key="7">
    <source>
        <dbReference type="ARBA" id="ARBA00022741"/>
    </source>
</evidence>
<comment type="caution">
    <text evidence="13">Lacks conserved residue(s) required for the propagation of feature annotation.</text>
</comment>
<dbReference type="NCBIfam" id="NF008353">
    <property type="entry name" value="PRK11142.1"/>
    <property type="match status" value="1"/>
</dbReference>
<dbReference type="GO" id="GO:0046872">
    <property type="term" value="F:metal ion binding"/>
    <property type="evidence" value="ECO:0007669"/>
    <property type="project" value="UniProtKB-KW"/>
</dbReference>
<comment type="catalytic activity">
    <reaction evidence="13">
        <text>D-ribose + ATP = D-ribose 5-phosphate + ADP + H(+)</text>
        <dbReference type="Rhea" id="RHEA:13697"/>
        <dbReference type="ChEBI" id="CHEBI:15378"/>
        <dbReference type="ChEBI" id="CHEBI:30616"/>
        <dbReference type="ChEBI" id="CHEBI:47013"/>
        <dbReference type="ChEBI" id="CHEBI:78346"/>
        <dbReference type="ChEBI" id="CHEBI:456216"/>
        <dbReference type="EC" id="2.7.1.15"/>
    </reaction>
</comment>
<dbReference type="InterPro" id="IPR002173">
    <property type="entry name" value="Carboh/pur_kinase_PfkB_CS"/>
</dbReference>
<feature type="domain" description="Carbohydrate kinase PfkB" evidence="14">
    <location>
        <begin position="7"/>
        <end position="299"/>
    </location>
</feature>
<dbReference type="NCBIfam" id="TIGR02152">
    <property type="entry name" value="D_ribokin_bact"/>
    <property type="match status" value="1"/>
</dbReference>
<dbReference type="SUPFAM" id="SSF53613">
    <property type="entry name" value="Ribokinase-like"/>
    <property type="match status" value="1"/>
</dbReference>
<dbReference type="OrthoDB" id="9776822at2"/>
<keyword evidence="8 13" id="KW-0418">Kinase</keyword>
<evidence type="ECO:0000256" key="8">
    <source>
        <dbReference type="ARBA" id="ARBA00022777"/>
    </source>
</evidence>
<evidence type="ECO:0000313" key="16">
    <source>
        <dbReference type="Proteomes" id="UP000305675"/>
    </source>
</evidence>
<comment type="similarity">
    <text evidence="13">Belongs to the carbohydrate kinase PfkB family. Ribokinase subfamily.</text>
</comment>
<keyword evidence="12 13" id="KW-0119">Carbohydrate metabolism</keyword>
<feature type="active site" description="Proton acceptor" evidence="13">
    <location>
        <position position="257"/>
    </location>
</feature>
<dbReference type="GO" id="GO:0005829">
    <property type="term" value="C:cytosol"/>
    <property type="evidence" value="ECO:0007669"/>
    <property type="project" value="TreeGrafter"/>
</dbReference>
<evidence type="ECO:0000256" key="4">
    <source>
        <dbReference type="ARBA" id="ARBA00022490"/>
    </source>
</evidence>
<name>A0A4U1BLX2_9GAMM</name>
<dbReference type="PRINTS" id="PR00990">
    <property type="entry name" value="RIBOKINASE"/>
</dbReference>
<comment type="cofactor">
    <cofactor evidence="13">
        <name>Mg(2+)</name>
        <dbReference type="ChEBI" id="CHEBI:18420"/>
    </cofactor>
    <text evidence="13">Requires a divalent cation, most likely magnesium in vivo, as an electrophilic catalyst to aid phosphoryl group transfer. It is the chelate of the metal and the nucleotide that is the actual substrate.</text>
</comment>
<dbReference type="GO" id="GO:0004747">
    <property type="term" value="F:ribokinase activity"/>
    <property type="evidence" value="ECO:0007669"/>
    <property type="project" value="UniProtKB-UniRule"/>
</dbReference>
<feature type="binding site" evidence="13">
    <location>
        <begin position="43"/>
        <end position="47"/>
    </location>
    <ligand>
        <name>substrate</name>
    </ligand>
</feature>
<feature type="binding site" evidence="13">
    <location>
        <position position="251"/>
    </location>
    <ligand>
        <name>K(+)</name>
        <dbReference type="ChEBI" id="CHEBI:29103"/>
    </ligand>
</feature>
<gene>
    <name evidence="13 15" type="primary">rbsK</name>
    <name evidence="15" type="ORF">FCL42_13025</name>
</gene>
<evidence type="ECO:0000256" key="1">
    <source>
        <dbReference type="ARBA" id="ARBA00005380"/>
    </source>
</evidence>
<dbReference type="PANTHER" id="PTHR10584:SF166">
    <property type="entry name" value="RIBOKINASE"/>
    <property type="match status" value="1"/>
</dbReference>
<keyword evidence="4 13" id="KW-0963">Cytoplasm</keyword>
<dbReference type="AlphaFoldDB" id="A0A4U1BLX2"/>
<feature type="binding site" evidence="13">
    <location>
        <position position="296"/>
    </location>
    <ligand>
        <name>K(+)</name>
        <dbReference type="ChEBI" id="CHEBI:29103"/>
    </ligand>
</feature>
<feature type="binding site" evidence="13">
    <location>
        <begin position="15"/>
        <end position="17"/>
    </location>
    <ligand>
        <name>substrate</name>
    </ligand>
</feature>
<comment type="activity regulation">
    <text evidence="13">Activated by a monovalent cation that binds near, but not in, the active site. The most likely occupant of the site in vivo is potassium. Ion binding induces a conformational change that may alter substrate affinity.</text>
</comment>
<comment type="subunit">
    <text evidence="13">Homodimer.</text>
</comment>
<dbReference type="InterPro" id="IPR011611">
    <property type="entry name" value="PfkB_dom"/>
</dbReference>
<keyword evidence="7 13" id="KW-0547">Nucleotide-binding</keyword>
<dbReference type="HAMAP" id="MF_01987">
    <property type="entry name" value="Ribokinase"/>
    <property type="match status" value="1"/>
</dbReference>
<keyword evidence="11 13" id="KW-0630">Potassium</keyword>
<keyword evidence="6 13" id="KW-0479">Metal-binding</keyword>
<evidence type="ECO:0000256" key="12">
    <source>
        <dbReference type="ARBA" id="ARBA00023277"/>
    </source>
</evidence>
<dbReference type="PROSITE" id="PS00584">
    <property type="entry name" value="PFKB_KINASES_2"/>
    <property type="match status" value="1"/>
</dbReference>
<dbReference type="PANTHER" id="PTHR10584">
    <property type="entry name" value="SUGAR KINASE"/>
    <property type="match status" value="1"/>
</dbReference>
<feature type="binding site" evidence="13">
    <location>
        <position position="290"/>
    </location>
    <ligand>
        <name>K(+)</name>
        <dbReference type="ChEBI" id="CHEBI:29103"/>
    </ligand>
</feature>
<sequence>MAAAQPKLTVLGSINVDHLLQVDAFPRPGETLTANQYDIVGGGKGANQAVAATKLGANVSMIGCVGKDAIGSQFVADFSAMGMDVSGIEAIEGAATGLAMIYVDANGENNIGIWPGANALLTKAKAAEHQSLIQDADLLLMQLESPIETLIEAAKLAKAAATQVILNPAPAKALPEELLEHVDMLTPNETEAELLTGIKVETLEDAQRAANKLHSDYGIKQVLITLGKRGVWLSQDGQGQQIEGFSVEAKDTTAAGDTFHGGLVTALLEGKPLIDAIVFGQGAAALSVTQMGAQSSIPSRQQTEQFLAEN</sequence>